<dbReference type="InterPro" id="IPR051914">
    <property type="entry name" value="FAD-linked_OxidoTrans_Type4"/>
</dbReference>
<evidence type="ECO:0000256" key="3">
    <source>
        <dbReference type="ARBA" id="ARBA00022630"/>
    </source>
</evidence>
<reference evidence="7 8" key="1">
    <citation type="journal article" date="2007" name="Archaea">
        <title>The genome of Hyperthermus butylicus: a sulfur-reducing, peptide fermenting, neutrophilic Crenarchaeote growing up to 108 degrees C.</title>
        <authorList>
            <person name="Brugger K."/>
            <person name="Chen L."/>
            <person name="Stark M."/>
            <person name="Zibat A."/>
            <person name="Redder P."/>
            <person name="Ruepp A."/>
            <person name="Awayez M."/>
            <person name="She Q."/>
            <person name="Garrett R.A."/>
            <person name="Klenk H.P."/>
        </authorList>
    </citation>
    <scope>NUCLEOTIDE SEQUENCE [LARGE SCALE GENOMIC DNA]</scope>
    <source>
        <strain evidence="8">DSM 5456 / JCM 9403 / PLM1-5</strain>
    </source>
</reference>
<dbReference type="InterPro" id="IPR016169">
    <property type="entry name" value="FAD-bd_PCMH_sub2"/>
</dbReference>
<dbReference type="SUPFAM" id="SSF55103">
    <property type="entry name" value="FAD-linked oxidases, C-terminal domain"/>
    <property type="match status" value="1"/>
</dbReference>
<comment type="cofactor">
    <cofactor evidence="1">
        <name>FAD</name>
        <dbReference type="ChEBI" id="CHEBI:57692"/>
    </cofactor>
</comment>
<evidence type="ECO:0000256" key="1">
    <source>
        <dbReference type="ARBA" id="ARBA00001974"/>
    </source>
</evidence>
<keyword evidence="5" id="KW-0560">Oxidoreductase</keyword>
<name>A2BMS3_HYPBU</name>
<dbReference type="InterPro" id="IPR036318">
    <property type="entry name" value="FAD-bd_PCMH-like_sf"/>
</dbReference>
<dbReference type="EMBL" id="CP000493">
    <property type="protein sequence ID" value="ABM81284.1"/>
    <property type="molecule type" value="Genomic_DNA"/>
</dbReference>
<dbReference type="Pfam" id="PF01565">
    <property type="entry name" value="FAD_binding_4"/>
    <property type="match status" value="1"/>
</dbReference>
<dbReference type="GO" id="GO:0071949">
    <property type="term" value="F:FAD binding"/>
    <property type="evidence" value="ECO:0007669"/>
    <property type="project" value="InterPro"/>
</dbReference>
<gene>
    <name evidence="7" type="ordered locus">Hbut_1460</name>
</gene>
<accession>A2BMS3</accession>
<dbReference type="HOGENOM" id="CLU_017779_9_2_2"/>
<organism evidence="7 8">
    <name type="scientific">Hyperthermus butylicus (strain DSM 5456 / JCM 9403 / PLM1-5)</name>
    <dbReference type="NCBI Taxonomy" id="415426"/>
    <lineage>
        <taxon>Archaea</taxon>
        <taxon>Thermoproteota</taxon>
        <taxon>Thermoprotei</taxon>
        <taxon>Desulfurococcales</taxon>
        <taxon>Pyrodictiaceae</taxon>
        <taxon>Hyperthermus</taxon>
    </lineage>
</organism>
<evidence type="ECO:0000313" key="8">
    <source>
        <dbReference type="Proteomes" id="UP000002593"/>
    </source>
</evidence>
<dbReference type="Gene3D" id="1.10.45.10">
    <property type="entry name" value="Vanillyl-alcohol Oxidase, Chain A, domain 4"/>
    <property type="match status" value="1"/>
</dbReference>
<evidence type="ECO:0000256" key="2">
    <source>
        <dbReference type="ARBA" id="ARBA00008000"/>
    </source>
</evidence>
<dbReference type="FunFam" id="3.30.70.2740:FF:000001">
    <property type="entry name" value="D-lactate dehydrogenase mitochondrial"/>
    <property type="match status" value="1"/>
</dbReference>
<dbReference type="InterPro" id="IPR004113">
    <property type="entry name" value="FAD-bd_oxidored_4_C"/>
</dbReference>
<evidence type="ECO:0000313" key="7">
    <source>
        <dbReference type="EMBL" id="ABM81284.1"/>
    </source>
</evidence>
<dbReference type="InterPro" id="IPR016171">
    <property type="entry name" value="Vanillyl_alc_oxidase_C-sub2"/>
</dbReference>
<keyword evidence="4" id="KW-0274">FAD</keyword>
<dbReference type="InterPro" id="IPR016166">
    <property type="entry name" value="FAD-bd_PCMH"/>
</dbReference>
<feature type="domain" description="FAD-binding PCMH-type" evidence="6">
    <location>
        <begin position="39"/>
        <end position="219"/>
    </location>
</feature>
<dbReference type="Pfam" id="PF02913">
    <property type="entry name" value="FAD-oxidase_C"/>
    <property type="match status" value="1"/>
</dbReference>
<dbReference type="KEGG" id="hbu:Hbut_1460"/>
<protein>
    <submittedName>
        <fullName evidence="7">Dehydrogenase</fullName>
    </submittedName>
</protein>
<dbReference type="GeneID" id="4781614"/>
<dbReference type="RefSeq" id="WP_011822602.1">
    <property type="nucleotide sequence ID" value="NC_008818.1"/>
</dbReference>
<dbReference type="GO" id="GO:0016491">
    <property type="term" value="F:oxidoreductase activity"/>
    <property type="evidence" value="ECO:0007669"/>
    <property type="project" value="UniProtKB-KW"/>
</dbReference>
<dbReference type="AlphaFoldDB" id="A2BMS3"/>
<evidence type="ECO:0000256" key="5">
    <source>
        <dbReference type="ARBA" id="ARBA00023002"/>
    </source>
</evidence>
<dbReference type="SUPFAM" id="SSF56176">
    <property type="entry name" value="FAD-binding/transporter-associated domain-like"/>
    <property type="match status" value="1"/>
</dbReference>
<dbReference type="FunFam" id="1.10.45.10:FF:000001">
    <property type="entry name" value="D-lactate dehydrogenase mitochondrial"/>
    <property type="match status" value="1"/>
</dbReference>
<evidence type="ECO:0000256" key="4">
    <source>
        <dbReference type="ARBA" id="ARBA00022827"/>
    </source>
</evidence>
<dbReference type="PANTHER" id="PTHR42934">
    <property type="entry name" value="GLYCOLATE OXIDASE SUBUNIT GLCD"/>
    <property type="match status" value="1"/>
</dbReference>
<dbReference type="InterPro" id="IPR016164">
    <property type="entry name" value="FAD-linked_Oxase-like_C"/>
</dbReference>
<proteinExistence type="inferred from homology"/>
<dbReference type="eggNOG" id="arCOG00337">
    <property type="taxonomic scope" value="Archaea"/>
</dbReference>
<dbReference type="InterPro" id="IPR006094">
    <property type="entry name" value="Oxid_FAD_bind_N"/>
</dbReference>
<dbReference type="EnsemblBacteria" id="ABM81284">
    <property type="protein sequence ID" value="ABM81284"/>
    <property type="gene ID" value="Hbut_1460"/>
</dbReference>
<dbReference type="PROSITE" id="PS51387">
    <property type="entry name" value="FAD_PCMH"/>
    <property type="match status" value="1"/>
</dbReference>
<dbReference type="STRING" id="415426.Hbut_1460"/>
<dbReference type="Proteomes" id="UP000002593">
    <property type="component" value="Chromosome"/>
</dbReference>
<evidence type="ECO:0000259" key="6">
    <source>
        <dbReference type="PROSITE" id="PS51387"/>
    </source>
</evidence>
<keyword evidence="8" id="KW-1185">Reference proteome</keyword>
<dbReference type="Gene3D" id="3.30.70.2740">
    <property type="match status" value="1"/>
</dbReference>
<dbReference type="Gene3D" id="3.30.465.10">
    <property type="match status" value="1"/>
</dbReference>
<dbReference type="PANTHER" id="PTHR42934:SF2">
    <property type="entry name" value="GLYCOLATE OXIDASE SUBUNIT GLCD"/>
    <property type="match status" value="1"/>
</dbReference>
<keyword evidence="3" id="KW-0285">Flavoprotein</keyword>
<comment type="similarity">
    <text evidence="2">Belongs to the FAD-binding oxidoreductase/transferase type 4 family.</text>
</comment>
<sequence>MGVHRVTGIVQELESILGRGKVYDDPAVVALYSREPSGLEGFGLAVVFPETAEDVSRLAAWAYRRMVPLYPQGSTTSLSGSAVPENGVIVSFERMNRILEVSVLDSVAVVEPGVRIAELNLELARYQHMFPVDPASQAVATVGGAINSGAGGMKGAKYGTMRDWVNQLEIVLADENGTRMTIGCRTVKCRQGYDLVRLIVGSEGTLALVTRAVLRITPLPEAAPTVLGFFDNLGDLVDAFLELRSAGVQPLLAEFLDARTVSIARRGLPGFENVEGHMLLVSVEANREAVERIQAQLVKVFESHGAHGIRVAGDLGEAEEKGLLALRRRLLPAQLEYSRRYWGAPRVQVFIEDIVVPPSRLVEAVEMLNQLTEDYGLPMVLGGHIGDGNLHPAVGFDPGDPGAASRVHAWFTEVMKLAVKLGGSVSAEHGVGMLKREGLRIELERLGSLKALELMKAIKRLFDPHNVLNPGKLF</sequence>